<sequence>MTTSDALQLSREIDPKGIRTVGVITKIDIMDSGTNARRMLMGQEVPLRLGYVGVKNRNQQAIIDKQSVKVALKEEREYFENHPIYSSLNQNLLGTDVLTQKCTKIMFTHIKSHLPDIMREIKDKMNQITDRLKDLGPPMPSMPKEKAHLLYNMVTEFCNLFKSTISGKYDARRDRSTVKEIYGGARIKMLLENLYREFTGKYQATSDLTDLDIEKAIIMHEGDSLPGFPSVDVFVYLITPELKKLTDPALDLLAECHLYIEQLADEIAQKVFSRFPAVVSDIMEIVSRCLLQQKEKTGKVVEAIIESEQGYLFTNDKEYMEKCTDIVPAEEPVNKEANQPPPKRTSRNQAYVDEIRKRLDMYFKIIVRGIRDSVPKAIGFFLVNGIQEHIQYDLYAEINKNESMAETLGEPPEVTAERKTLNSSRETMEKALKVLQRDPEITATLDYDDELSRDIKESLKEAKKKQMKASQDQDGGRRPMPEGGRPNMSGMSGSSGMPDPNDPRAQRSRPPPDFNASNKSNASSQGSSSMMPKGSNLQRRPVDGPGVFK</sequence>
<gene>
    <name evidence="4" type="ORF">EHAR0213_LOCUS15773</name>
</gene>
<dbReference type="Pfam" id="PF02212">
    <property type="entry name" value="GED"/>
    <property type="match status" value="1"/>
</dbReference>
<organism evidence="4">
    <name type="scientific">Euplotes harpa</name>
    <dbReference type="NCBI Taxonomy" id="151035"/>
    <lineage>
        <taxon>Eukaryota</taxon>
        <taxon>Sar</taxon>
        <taxon>Alveolata</taxon>
        <taxon>Ciliophora</taxon>
        <taxon>Intramacronucleata</taxon>
        <taxon>Spirotrichea</taxon>
        <taxon>Hypotrichia</taxon>
        <taxon>Euplotida</taxon>
        <taxon>Euplotidae</taxon>
        <taxon>Euplotes</taxon>
    </lineage>
</organism>
<evidence type="ECO:0000313" key="4">
    <source>
        <dbReference type="EMBL" id="CAE0356856.1"/>
    </source>
</evidence>
<dbReference type="InterPro" id="IPR027417">
    <property type="entry name" value="P-loop_NTPase"/>
</dbReference>
<dbReference type="SUPFAM" id="SSF52540">
    <property type="entry name" value="P-loop containing nucleoside triphosphate hydrolases"/>
    <property type="match status" value="1"/>
</dbReference>
<feature type="region of interest" description="Disordered" evidence="1">
    <location>
        <begin position="406"/>
        <end position="425"/>
    </location>
</feature>
<dbReference type="PANTHER" id="PTHR11566:SF233">
    <property type="entry name" value="CHROMOSOME UNDETERMINED SCAFFOLD_59, WHOLE GENOME SHOTGUN SEQUENCE"/>
    <property type="match status" value="1"/>
</dbReference>
<feature type="domain" description="Dynamin-type G" evidence="3">
    <location>
        <begin position="1"/>
        <end position="115"/>
    </location>
</feature>
<evidence type="ECO:0000259" key="2">
    <source>
        <dbReference type="PROSITE" id="PS51388"/>
    </source>
</evidence>
<dbReference type="GO" id="GO:0008017">
    <property type="term" value="F:microtubule binding"/>
    <property type="evidence" value="ECO:0007669"/>
    <property type="project" value="TreeGrafter"/>
</dbReference>
<dbReference type="PROSITE" id="PS51718">
    <property type="entry name" value="G_DYNAMIN_2"/>
    <property type="match status" value="1"/>
</dbReference>
<dbReference type="PRINTS" id="PR00195">
    <property type="entry name" value="DYNAMIN"/>
</dbReference>
<dbReference type="AlphaFoldDB" id="A0A7S3JJC3"/>
<dbReference type="InterPro" id="IPR000375">
    <property type="entry name" value="Dynamin_stalk"/>
</dbReference>
<dbReference type="GO" id="GO:0003924">
    <property type="term" value="F:GTPase activity"/>
    <property type="evidence" value="ECO:0007669"/>
    <property type="project" value="InterPro"/>
</dbReference>
<evidence type="ECO:0000256" key="1">
    <source>
        <dbReference type="SAM" id="MobiDB-lite"/>
    </source>
</evidence>
<protein>
    <submittedName>
        <fullName evidence="4">Uncharacterized protein</fullName>
    </submittedName>
</protein>
<dbReference type="InterPro" id="IPR020850">
    <property type="entry name" value="GED_dom"/>
</dbReference>
<accession>A0A7S3JJC3</accession>
<dbReference type="SMART" id="SM00302">
    <property type="entry name" value="GED"/>
    <property type="match status" value="1"/>
</dbReference>
<dbReference type="Gene3D" id="3.40.50.300">
    <property type="entry name" value="P-loop containing nucleotide triphosphate hydrolases"/>
    <property type="match status" value="1"/>
</dbReference>
<dbReference type="PANTHER" id="PTHR11566">
    <property type="entry name" value="DYNAMIN"/>
    <property type="match status" value="1"/>
</dbReference>
<dbReference type="InterPro" id="IPR022812">
    <property type="entry name" value="Dynamin"/>
</dbReference>
<feature type="domain" description="GED" evidence="2">
    <location>
        <begin position="352"/>
        <end position="443"/>
    </location>
</feature>
<dbReference type="EMBL" id="HBII01037135">
    <property type="protein sequence ID" value="CAE0356856.1"/>
    <property type="molecule type" value="Transcribed_RNA"/>
</dbReference>
<evidence type="ECO:0000259" key="3">
    <source>
        <dbReference type="PROSITE" id="PS51718"/>
    </source>
</evidence>
<dbReference type="Gene3D" id="1.20.120.1240">
    <property type="entry name" value="Dynamin, middle domain"/>
    <property type="match status" value="1"/>
</dbReference>
<proteinExistence type="predicted"/>
<dbReference type="GO" id="GO:0016020">
    <property type="term" value="C:membrane"/>
    <property type="evidence" value="ECO:0007669"/>
    <property type="project" value="TreeGrafter"/>
</dbReference>
<name>A0A7S3JJC3_9SPIT</name>
<feature type="region of interest" description="Disordered" evidence="1">
    <location>
        <begin position="459"/>
        <end position="549"/>
    </location>
</feature>
<dbReference type="InterPro" id="IPR030381">
    <property type="entry name" value="G_DYNAMIN_dom"/>
</dbReference>
<dbReference type="Pfam" id="PF01031">
    <property type="entry name" value="Dynamin_M"/>
    <property type="match status" value="1"/>
</dbReference>
<feature type="compositionally biased region" description="Low complexity" evidence="1">
    <location>
        <begin position="516"/>
        <end position="535"/>
    </location>
</feature>
<reference evidence="4" key="1">
    <citation type="submission" date="2021-01" db="EMBL/GenBank/DDBJ databases">
        <authorList>
            <person name="Corre E."/>
            <person name="Pelletier E."/>
            <person name="Niang G."/>
            <person name="Scheremetjew M."/>
            <person name="Finn R."/>
            <person name="Kale V."/>
            <person name="Holt S."/>
            <person name="Cochrane G."/>
            <person name="Meng A."/>
            <person name="Brown T."/>
            <person name="Cohen L."/>
        </authorList>
    </citation>
    <scope>NUCLEOTIDE SEQUENCE</scope>
    <source>
        <strain evidence="4">FSP1.4</strain>
    </source>
</reference>
<feature type="compositionally biased region" description="Basic and acidic residues" evidence="1">
    <location>
        <begin position="415"/>
        <end position="425"/>
    </location>
</feature>
<dbReference type="GO" id="GO:0005874">
    <property type="term" value="C:microtubule"/>
    <property type="evidence" value="ECO:0007669"/>
    <property type="project" value="TreeGrafter"/>
</dbReference>
<dbReference type="PROSITE" id="PS51388">
    <property type="entry name" value="GED"/>
    <property type="match status" value="1"/>
</dbReference>
<feature type="compositionally biased region" description="Low complexity" evidence="1">
    <location>
        <begin position="481"/>
        <end position="497"/>
    </location>
</feature>
<dbReference type="InterPro" id="IPR003130">
    <property type="entry name" value="GED"/>
</dbReference>
<dbReference type="GO" id="GO:0005525">
    <property type="term" value="F:GTP binding"/>
    <property type="evidence" value="ECO:0007669"/>
    <property type="project" value="InterPro"/>
</dbReference>
<dbReference type="GO" id="GO:0005737">
    <property type="term" value="C:cytoplasm"/>
    <property type="evidence" value="ECO:0007669"/>
    <property type="project" value="TreeGrafter"/>
</dbReference>